<sequence length="268" mass="30222">MAQQLDQLQNLLFGSPGQYIGTVEMYYQTEHAYQDAPIPTLNDRESPRQIVCGNPTCPNTVPIGSRLLTCSGCHFRYYCGVICQRAHWTAHKGECRVMFAAANDAAAPFDVKAQAQLRHFIDRYGRFSIQFKLYAMVLANSDFPGKSGNLYRSTFWRSHRLKVDLIGRTDASNSPRTIRVDRVYIIDATGYEEGTGWGLWVNYTLEYIHDVTLLSEGMKLDRAVQNLSLLGVPQQVEEILGLAQAFGAHWCALKERVMGTVDKINCTE</sequence>
<evidence type="ECO:0000259" key="5">
    <source>
        <dbReference type="PROSITE" id="PS50865"/>
    </source>
</evidence>
<keyword evidence="7" id="KW-1185">Reference proteome</keyword>
<evidence type="ECO:0000313" key="7">
    <source>
        <dbReference type="Proteomes" id="UP000054166"/>
    </source>
</evidence>
<dbReference type="InParanoid" id="A0A0C3G876"/>
<dbReference type="Gene3D" id="6.10.140.2220">
    <property type="match status" value="1"/>
</dbReference>
<keyword evidence="1" id="KW-0479">Metal-binding</keyword>
<dbReference type="EMBL" id="KN832978">
    <property type="protein sequence ID" value="KIM87964.1"/>
    <property type="molecule type" value="Genomic_DNA"/>
</dbReference>
<dbReference type="AlphaFoldDB" id="A0A0C3G876"/>
<reference evidence="7" key="2">
    <citation type="submission" date="2015-01" db="EMBL/GenBank/DDBJ databases">
        <title>Evolutionary Origins and Diversification of the Mycorrhizal Mutualists.</title>
        <authorList>
            <consortium name="DOE Joint Genome Institute"/>
            <consortium name="Mycorrhizal Genomics Consortium"/>
            <person name="Kohler A."/>
            <person name="Kuo A."/>
            <person name="Nagy L.G."/>
            <person name="Floudas D."/>
            <person name="Copeland A."/>
            <person name="Barry K.W."/>
            <person name="Cichocki N."/>
            <person name="Veneault-Fourrey C."/>
            <person name="LaButti K."/>
            <person name="Lindquist E.A."/>
            <person name="Lipzen A."/>
            <person name="Lundell T."/>
            <person name="Morin E."/>
            <person name="Murat C."/>
            <person name="Riley R."/>
            <person name="Ohm R."/>
            <person name="Sun H."/>
            <person name="Tunlid A."/>
            <person name="Henrissat B."/>
            <person name="Grigoriev I.V."/>
            <person name="Hibbett D.S."/>
            <person name="Martin F."/>
        </authorList>
    </citation>
    <scope>NUCLEOTIDE SEQUENCE [LARGE SCALE GENOMIC DNA]</scope>
    <source>
        <strain evidence="7">F 1598</strain>
    </source>
</reference>
<dbReference type="Proteomes" id="UP000054166">
    <property type="component" value="Unassembled WGS sequence"/>
</dbReference>
<proteinExistence type="predicted"/>
<dbReference type="HOGENOM" id="CLU_1038679_0_0_1"/>
<name>A0A0C3G876_PILCF</name>
<evidence type="ECO:0000256" key="4">
    <source>
        <dbReference type="PROSITE-ProRule" id="PRU00134"/>
    </source>
</evidence>
<dbReference type="PROSITE" id="PS01360">
    <property type="entry name" value="ZF_MYND_1"/>
    <property type="match status" value="1"/>
</dbReference>
<dbReference type="GO" id="GO:0008270">
    <property type="term" value="F:zinc ion binding"/>
    <property type="evidence" value="ECO:0007669"/>
    <property type="project" value="UniProtKB-KW"/>
</dbReference>
<organism evidence="6 7">
    <name type="scientific">Piloderma croceum (strain F 1598)</name>
    <dbReference type="NCBI Taxonomy" id="765440"/>
    <lineage>
        <taxon>Eukaryota</taxon>
        <taxon>Fungi</taxon>
        <taxon>Dikarya</taxon>
        <taxon>Basidiomycota</taxon>
        <taxon>Agaricomycotina</taxon>
        <taxon>Agaricomycetes</taxon>
        <taxon>Agaricomycetidae</taxon>
        <taxon>Atheliales</taxon>
        <taxon>Atheliaceae</taxon>
        <taxon>Piloderma</taxon>
    </lineage>
</organism>
<keyword evidence="2 4" id="KW-0863">Zinc-finger</keyword>
<evidence type="ECO:0000256" key="2">
    <source>
        <dbReference type="ARBA" id="ARBA00022771"/>
    </source>
</evidence>
<gene>
    <name evidence="6" type="ORF">PILCRDRAFT_771865</name>
</gene>
<feature type="domain" description="MYND-type" evidence="5">
    <location>
        <begin position="49"/>
        <end position="95"/>
    </location>
</feature>
<keyword evidence="3" id="KW-0862">Zinc</keyword>
<protein>
    <recommendedName>
        <fullName evidence="5">MYND-type domain-containing protein</fullName>
    </recommendedName>
</protein>
<dbReference type="Pfam" id="PF01753">
    <property type="entry name" value="zf-MYND"/>
    <property type="match status" value="1"/>
</dbReference>
<evidence type="ECO:0000313" key="6">
    <source>
        <dbReference type="EMBL" id="KIM87964.1"/>
    </source>
</evidence>
<dbReference type="InterPro" id="IPR002893">
    <property type="entry name" value="Znf_MYND"/>
</dbReference>
<evidence type="ECO:0000256" key="1">
    <source>
        <dbReference type="ARBA" id="ARBA00022723"/>
    </source>
</evidence>
<dbReference type="SUPFAM" id="SSF144232">
    <property type="entry name" value="HIT/MYND zinc finger-like"/>
    <property type="match status" value="1"/>
</dbReference>
<evidence type="ECO:0000256" key="3">
    <source>
        <dbReference type="ARBA" id="ARBA00022833"/>
    </source>
</evidence>
<accession>A0A0C3G876</accession>
<dbReference type="PROSITE" id="PS50865">
    <property type="entry name" value="ZF_MYND_2"/>
    <property type="match status" value="1"/>
</dbReference>
<reference evidence="6 7" key="1">
    <citation type="submission" date="2014-04" db="EMBL/GenBank/DDBJ databases">
        <authorList>
            <consortium name="DOE Joint Genome Institute"/>
            <person name="Kuo A."/>
            <person name="Tarkka M."/>
            <person name="Buscot F."/>
            <person name="Kohler A."/>
            <person name="Nagy L.G."/>
            <person name="Floudas D."/>
            <person name="Copeland A."/>
            <person name="Barry K.W."/>
            <person name="Cichocki N."/>
            <person name="Veneault-Fourrey C."/>
            <person name="LaButti K."/>
            <person name="Lindquist E.A."/>
            <person name="Lipzen A."/>
            <person name="Lundell T."/>
            <person name="Morin E."/>
            <person name="Murat C."/>
            <person name="Sun H."/>
            <person name="Tunlid A."/>
            <person name="Henrissat B."/>
            <person name="Grigoriev I.V."/>
            <person name="Hibbett D.S."/>
            <person name="Martin F."/>
            <person name="Nordberg H.P."/>
            <person name="Cantor M.N."/>
            <person name="Hua S.X."/>
        </authorList>
    </citation>
    <scope>NUCLEOTIDE SEQUENCE [LARGE SCALE GENOMIC DNA]</scope>
    <source>
        <strain evidence="6 7">F 1598</strain>
    </source>
</reference>
<dbReference type="OrthoDB" id="2945048at2759"/>